<evidence type="ECO:0000256" key="1">
    <source>
        <dbReference type="ARBA" id="ARBA00004776"/>
    </source>
</evidence>
<protein>
    <submittedName>
        <fullName evidence="7">Glycosyltransferase</fullName>
    </submittedName>
</protein>
<feature type="domain" description="Glycosyltransferase 2-like" evidence="6">
    <location>
        <begin position="83"/>
        <end position="201"/>
    </location>
</feature>
<comment type="pathway">
    <text evidence="1">Cell wall biogenesis; cell wall polysaccharide biosynthesis.</text>
</comment>
<feature type="compositionally biased region" description="Basic and acidic residues" evidence="5">
    <location>
        <begin position="23"/>
        <end position="32"/>
    </location>
</feature>
<evidence type="ECO:0000256" key="5">
    <source>
        <dbReference type="SAM" id="MobiDB-lite"/>
    </source>
</evidence>
<dbReference type="Proteomes" id="UP000438093">
    <property type="component" value="Unassembled WGS sequence"/>
</dbReference>
<gene>
    <name evidence="7" type="ORF">GJG86_07480</name>
</gene>
<feature type="region of interest" description="Disordered" evidence="5">
    <location>
        <begin position="18"/>
        <end position="67"/>
    </location>
</feature>
<comment type="similarity">
    <text evidence="2">Belongs to the glycosyltransferase 2 family.</text>
</comment>
<evidence type="ECO:0000256" key="4">
    <source>
        <dbReference type="ARBA" id="ARBA00022679"/>
    </source>
</evidence>
<evidence type="ECO:0000313" key="7">
    <source>
        <dbReference type="EMBL" id="MRX82334.1"/>
    </source>
</evidence>
<dbReference type="Gene3D" id="3.90.550.10">
    <property type="entry name" value="Spore Coat Polysaccharide Biosynthesis Protein SpsA, Chain A"/>
    <property type="match status" value="1"/>
</dbReference>
<dbReference type="Pfam" id="PF00535">
    <property type="entry name" value="Glycos_transf_2"/>
    <property type="match status" value="1"/>
</dbReference>
<proteinExistence type="inferred from homology"/>
<dbReference type="InterPro" id="IPR029044">
    <property type="entry name" value="Nucleotide-diphossugar_trans"/>
</dbReference>
<comment type="caution">
    <text evidence="7">The sequence shown here is derived from an EMBL/GenBank/DDBJ whole genome shotgun (WGS) entry which is preliminary data.</text>
</comment>
<evidence type="ECO:0000313" key="8">
    <source>
        <dbReference type="Proteomes" id="UP000438093"/>
    </source>
</evidence>
<reference evidence="8" key="1">
    <citation type="submission" date="2019-08" db="EMBL/GenBank/DDBJ databases">
        <title>Arthrobacter sp. nov., isolated from plateau pika and Tibetan wild ass.</title>
        <authorList>
            <person name="Ge Y."/>
        </authorList>
    </citation>
    <scope>NUCLEOTIDE SEQUENCE [LARGE SCALE GENOMIC DNA]</scope>
    <source>
        <strain evidence="8">HF-4214</strain>
    </source>
</reference>
<dbReference type="InterPro" id="IPR001173">
    <property type="entry name" value="Glyco_trans_2-like"/>
</dbReference>
<dbReference type="AlphaFoldDB" id="A0A6N7RME7"/>
<sequence>MFRGRRIWSEPRCFERLGGGGDRLPERLDRPRAPARRRRQVRQVGVRPAPAQGGRGQDHPAQGGHVSTVKPAVAPTSSVYAGVVTFNPDLKRLEENLASIVPQVEKTLLFDNGSTNFKQIATLVETRCASCDLFDGKDNRGLAYALNRLCRQAADEGAGSILLLDQDSVAGVGMVASMLPYREGNTAIVSPIIIDRNIPEEPNSEFSSKTVKRAITSGSLVDLDAFAMVGGFDERLFVDWVDFDFCANLRRNGFEIVKTSQASLLHEMGKRTYAFKIPWIDKSGRIVAKACYRTNHATSRRIDKARSWAIVMEKYRQTKVGRDERRFIALNFLRDLCLEKGKAGVVSATLSGMRDGRRAVRHSERKIG</sequence>
<dbReference type="PANTHER" id="PTHR43179">
    <property type="entry name" value="RHAMNOSYLTRANSFERASE WBBL"/>
    <property type="match status" value="1"/>
</dbReference>
<keyword evidence="4 7" id="KW-0808">Transferase</keyword>
<organism evidence="7 8">
    <name type="scientific">Eggerthella guodeyinii</name>
    <dbReference type="NCBI Taxonomy" id="2690837"/>
    <lineage>
        <taxon>Bacteria</taxon>
        <taxon>Bacillati</taxon>
        <taxon>Actinomycetota</taxon>
        <taxon>Coriobacteriia</taxon>
        <taxon>Eggerthellales</taxon>
        <taxon>Eggerthellaceae</taxon>
        <taxon>Eggerthella</taxon>
    </lineage>
</organism>
<evidence type="ECO:0000256" key="3">
    <source>
        <dbReference type="ARBA" id="ARBA00022676"/>
    </source>
</evidence>
<keyword evidence="3" id="KW-0328">Glycosyltransferase</keyword>
<accession>A0A6N7RME7</accession>
<dbReference type="EMBL" id="VTFY01000004">
    <property type="protein sequence ID" value="MRX82334.1"/>
    <property type="molecule type" value="Genomic_DNA"/>
</dbReference>
<evidence type="ECO:0000259" key="6">
    <source>
        <dbReference type="Pfam" id="PF00535"/>
    </source>
</evidence>
<dbReference type="PANTHER" id="PTHR43179:SF12">
    <property type="entry name" value="GALACTOFURANOSYLTRANSFERASE GLFT2"/>
    <property type="match status" value="1"/>
</dbReference>
<dbReference type="GO" id="GO:0016757">
    <property type="term" value="F:glycosyltransferase activity"/>
    <property type="evidence" value="ECO:0007669"/>
    <property type="project" value="UniProtKB-KW"/>
</dbReference>
<evidence type="ECO:0000256" key="2">
    <source>
        <dbReference type="ARBA" id="ARBA00006739"/>
    </source>
</evidence>
<dbReference type="SUPFAM" id="SSF53448">
    <property type="entry name" value="Nucleotide-diphospho-sugar transferases"/>
    <property type="match status" value="1"/>
</dbReference>
<keyword evidence="8" id="KW-1185">Reference proteome</keyword>
<name>A0A6N7RME7_9ACTN</name>